<dbReference type="PANTHER" id="PTHR48006">
    <property type="entry name" value="LEUCINE-RICH REPEAT-CONTAINING PROTEIN DDB_G0281931-RELATED"/>
    <property type="match status" value="1"/>
</dbReference>
<proteinExistence type="predicted"/>
<dbReference type="Pfam" id="PF07714">
    <property type="entry name" value="PK_Tyr_Ser-Thr"/>
    <property type="match status" value="1"/>
</dbReference>
<dbReference type="InterPro" id="IPR011009">
    <property type="entry name" value="Kinase-like_dom_sf"/>
</dbReference>
<gene>
    <name evidence="4" type="ORF">SVIM_LOCUS398005</name>
</gene>
<dbReference type="GO" id="GO:0004672">
    <property type="term" value="F:protein kinase activity"/>
    <property type="evidence" value="ECO:0007669"/>
    <property type="project" value="InterPro"/>
</dbReference>
<name>A0A6N2MN91_SALVM</name>
<dbReference type="GO" id="GO:0016020">
    <property type="term" value="C:membrane"/>
    <property type="evidence" value="ECO:0007669"/>
    <property type="project" value="UniProtKB-SubCell"/>
</dbReference>
<dbReference type="InterPro" id="IPR001245">
    <property type="entry name" value="Ser-Thr/Tyr_kinase_cat_dom"/>
</dbReference>
<evidence type="ECO:0000256" key="1">
    <source>
        <dbReference type="ARBA" id="ARBA00004479"/>
    </source>
</evidence>
<accession>A0A6N2MN91</accession>
<dbReference type="InterPro" id="IPR051824">
    <property type="entry name" value="LRR_Rcpt-Like_S/T_Kinase"/>
</dbReference>
<feature type="compositionally biased region" description="Basic and acidic residues" evidence="2">
    <location>
        <begin position="1"/>
        <end position="12"/>
    </location>
</feature>
<dbReference type="SUPFAM" id="SSF56112">
    <property type="entry name" value="Protein kinase-like (PK-like)"/>
    <property type="match status" value="1"/>
</dbReference>
<dbReference type="EMBL" id="CAADRP010001901">
    <property type="protein sequence ID" value="VFU55779.1"/>
    <property type="molecule type" value="Genomic_DNA"/>
</dbReference>
<feature type="region of interest" description="Disordered" evidence="2">
    <location>
        <begin position="289"/>
        <end position="316"/>
    </location>
</feature>
<dbReference type="Gene3D" id="3.30.200.20">
    <property type="entry name" value="Phosphorylase Kinase, domain 1"/>
    <property type="match status" value="1"/>
</dbReference>
<evidence type="ECO:0000313" key="4">
    <source>
        <dbReference type="EMBL" id="VFU55779.1"/>
    </source>
</evidence>
<dbReference type="FunFam" id="1.10.510.10:FF:002436">
    <property type="match status" value="1"/>
</dbReference>
<evidence type="ECO:0000256" key="2">
    <source>
        <dbReference type="SAM" id="MobiDB-lite"/>
    </source>
</evidence>
<sequence>MGERVAEKDFKPPSENSSSTGTSVGTVVGIVAAAAEFSGGKVVLDRRSVCVMVFSKDLSLFPISVNDFSGLDLKTGKFTLKQIKAATNNFDPANKIGEGGFGPVYEGLLLDGTIIAVKQLSSKSKQGNRNRNEMAYSALQTLLHIGYMAPEYAMRGYLTDKADVYSFGIVALEIVSGKRNTSHRGKEDTIYLLDWALFLKEEGTLLELVDPSLGQDYNEEEVITMINVALLCSNVSAAVRPAMSAVVSMLEGKAAVQDFDIADKSKSMDEQKIEEMRKHFQVINRQEISETQTQSMSMDGPWTAASTSDGDLYPVSLNSNYLKGRD</sequence>
<comment type="subcellular location">
    <subcellularLocation>
        <location evidence="1">Membrane</location>
        <topology evidence="1">Single-pass type I membrane protein</topology>
    </subcellularLocation>
</comment>
<dbReference type="PANTHER" id="PTHR48006:SF81">
    <property type="entry name" value="PROTEIN KINASE DOMAIN-CONTAINING PROTEIN"/>
    <property type="match status" value="1"/>
</dbReference>
<organism evidence="4">
    <name type="scientific">Salix viminalis</name>
    <name type="common">Common osier</name>
    <name type="synonym">Basket willow</name>
    <dbReference type="NCBI Taxonomy" id="40686"/>
    <lineage>
        <taxon>Eukaryota</taxon>
        <taxon>Viridiplantae</taxon>
        <taxon>Streptophyta</taxon>
        <taxon>Embryophyta</taxon>
        <taxon>Tracheophyta</taxon>
        <taxon>Spermatophyta</taxon>
        <taxon>Magnoliopsida</taxon>
        <taxon>eudicotyledons</taxon>
        <taxon>Gunneridae</taxon>
        <taxon>Pentapetalae</taxon>
        <taxon>rosids</taxon>
        <taxon>fabids</taxon>
        <taxon>Malpighiales</taxon>
        <taxon>Salicaceae</taxon>
        <taxon>Saliceae</taxon>
        <taxon>Salix</taxon>
    </lineage>
</organism>
<evidence type="ECO:0000259" key="3">
    <source>
        <dbReference type="Pfam" id="PF07714"/>
    </source>
</evidence>
<feature type="domain" description="Serine-threonine/tyrosine-protein kinase catalytic" evidence="3">
    <location>
        <begin position="133"/>
        <end position="188"/>
    </location>
</feature>
<protein>
    <recommendedName>
        <fullName evidence="3">Serine-threonine/tyrosine-protein kinase catalytic domain-containing protein</fullName>
    </recommendedName>
</protein>
<dbReference type="AlphaFoldDB" id="A0A6N2MN91"/>
<reference evidence="4" key="1">
    <citation type="submission" date="2019-03" db="EMBL/GenBank/DDBJ databases">
        <authorList>
            <person name="Mank J."/>
            <person name="Almeida P."/>
        </authorList>
    </citation>
    <scope>NUCLEOTIDE SEQUENCE</scope>
    <source>
        <strain evidence="4">78183</strain>
    </source>
</reference>
<dbReference type="Gene3D" id="1.10.510.10">
    <property type="entry name" value="Transferase(Phosphotransferase) domain 1"/>
    <property type="match status" value="1"/>
</dbReference>
<feature type="region of interest" description="Disordered" evidence="2">
    <location>
        <begin position="1"/>
        <end position="21"/>
    </location>
</feature>